<keyword evidence="4" id="KW-1185">Reference proteome</keyword>
<dbReference type="PANTHER" id="PTHR47566:SF1">
    <property type="entry name" value="PROTEIN NUD1"/>
    <property type="match status" value="1"/>
</dbReference>
<dbReference type="Proteomes" id="UP001174839">
    <property type="component" value="Unassembled WGS sequence"/>
</dbReference>
<sequence>MKNICFSGLILLGLLGTACNSDSDSDTDPPVVLPPIEVRTEIPDSNFEAALVALDLDDEVDGSVLTSRIVGITRLDVEAEGISDLSGIEDFAALIDLNVRSNELVSLDVASNSELLFVWAENNELTSLNLGANQNIEKVGASGNNLTGLTVTEYSTLQLLDLANNSIEAMDVSTLPLPTFNEFAIQGNPLTCILVSPEQFEAIPPSWSKDEEDTWSLDCE</sequence>
<dbReference type="EMBL" id="JAUDUY010000008">
    <property type="protein sequence ID" value="MDM9632353.1"/>
    <property type="molecule type" value="Genomic_DNA"/>
</dbReference>
<organism evidence="3 4">
    <name type="scientific">Robiginitalea aurantiaca</name>
    <dbReference type="NCBI Taxonomy" id="3056915"/>
    <lineage>
        <taxon>Bacteria</taxon>
        <taxon>Pseudomonadati</taxon>
        <taxon>Bacteroidota</taxon>
        <taxon>Flavobacteriia</taxon>
        <taxon>Flavobacteriales</taxon>
        <taxon>Flavobacteriaceae</taxon>
        <taxon>Robiginitalea</taxon>
    </lineage>
</organism>
<dbReference type="PANTHER" id="PTHR47566">
    <property type="match status" value="1"/>
</dbReference>
<evidence type="ECO:0000313" key="4">
    <source>
        <dbReference type="Proteomes" id="UP001174839"/>
    </source>
</evidence>
<reference evidence="3" key="1">
    <citation type="submission" date="2023-06" db="EMBL/GenBank/DDBJ databases">
        <title>Robiginitalea aurantiacus sp. nov. and Algoriphagus sediminis sp. nov., isolated from coastal sediment.</title>
        <authorList>
            <person name="Zhou Z.Y."/>
            <person name="An J."/>
            <person name="Jia Y.W."/>
            <person name="Du Z.J."/>
        </authorList>
    </citation>
    <scope>NUCLEOTIDE SEQUENCE</scope>
    <source>
        <strain evidence="3">M39</strain>
    </source>
</reference>
<evidence type="ECO:0000313" key="3">
    <source>
        <dbReference type="EMBL" id="MDM9632353.1"/>
    </source>
</evidence>
<dbReference type="RefSeq" id="WP_289725720.1">
    <property type="nucleotide sequence ID" value="NZ_JAUDUY010000008.1"/>
</dbReference>
<dbReference type="Gene3D" id="3.80.10.10">
    <property type="entry name" value="Ribonuclease Inhibitor"/>
    <property type="match status" value="1"/>
</dbReference>
<name>A0ABT7WHF7_9FLAO</name>
<keyword evidence="2" id="KW-0677">Repeat</keyword>
<dbReference type="InterPro" id="IPR052574">
    <property type="entry name" value="CDIRP"/>
</dbReference>
<evidence type="ECO:0008006" key="5">
    <source>
        <dbReference type="Google" id="ProtNLM"/>
    </source>
</evidence>
<proteinExistence type="predicted"/>
<evidence type="ECO:0000256" key="2">
    <source>
        <dbReference type="ARBA" id="ARBA00022737"/>
    </source>
</evidence>
<evidence type="ECO:0000256" key="1">
    <source>
        <dbReference type="ARBA" id="ARBA00022614"/>
    </source>
</evidence>
<dbReference type="PROSITE" id="PS51257">
    <property type="entry name" value="PROKAR_LIPOPROTEIN"/>
    <property type="match status" value="1"/>
</dbReference>
<comment type="caution">
    <text evidence="3">The sequence shown here is derived from an EMBL/GenBank/DDBJ whole genome shotgun (WGS) entry which is preliminary data.</text>
</comment>
<accession>A0ABT7WHF7</accession>
<dbReference type="SUPFAM" id="SSF52058">
    <property type="entry name" value="L domain-like"/>
    <property type="match status" value="1"/>
</dbReference>
<keyword evidence="1" id="KW-0433">Leucine-rich repeat</keyword>
<protein>
    <recommendedName>
        <fullName evidence="5">Leucine-rich repeat domain-containing protein</fullName>
    </recommendedName>
</protein>
<gene>
    <name evidence="3" type="ORF">QU605_12785</name>
</gene>
<dbReference type="InterPro" id="IPR032675">
    <property type="entry name" value="LRR_dom_sf"/>
</dbReference>